<keyword evidence="2" id="KW-0288">FMN</keyword>
<dbReference type="GO" id="GO:0046306">
    <property type="term" value="P:alkanesulfonate catabolic process"/>
    <property type="evidence" value="ECO:0007669"/>
    <property type="project" value="TreeGrafter"/>
</dbReference>
<accession>E0XS54</accession>
<dbReference type="PANTHER" id="PTHR42847">
    <property type="entry name" value="ALKANESULFONATE MONOOXYGENASE"/>
    <property type="match status" value="1"/>
</dbReference>
<evidence type="ECO:0000256" key="3">
    <source>
        <dbReference type="ARBA" id="ARBA00023002"/>
    </source>
</evidence>
<evidence type="ECO:0000313" key="6">
    <source>
        <dbReference type="EMBL" id="ADI17245.1"/>
    </source>
</evidence>
<dbReference type="InterPro" id="IPR036661">
    <property type="entry name" value="Luciferase-like_sf"/>
</dbReference>
<keyword evidence="3" id="KW-0560">Oxidoreductase</keyword>
<dbReference type="AlphaFoldDB" id="E0XS54"/>
<evidence type="ECO:0000256" key="1">
    <source>
        <dbReference type="ARBA" id="ARBA00022630"/>
    </source>
</evidence>
<reference evidence="6" key="1">
    <citation type="journal article" date="2011" name="Environ. Microbiol.">
        <title>Time-series analyses of Monterey Bay coastal microbial picoplankton using a 'genome proxy' microarray.</title>
        <authorList>
            <person name="Rich V.I."/>
            <person name="Pham V.D."/>
            <person name="Eppley J."/>
            <person name="Shi Y."/>
            <person name="DeLong E.F."/>
        </authorList>
    </citation>
    <scope>NUCLEOTIDE SEQUENCE</scope>
</reference>
<proteinExistence type="predicted"/>
<evidence type="ECO:0000259" key="5">
    <source>
        <dbReference type="Pfam" id="PF00296"/>
    </source>
</evidence>
<keyword evidence="4" id="KW-0503">Monooxygenase</keyword>
<dbReference type="Pfam" id="PF00296">
    <property type="entry name" value="Bac_luciferase"/>
    <property type="match status" value="1"/>
</dbReference>
<sequence length="282" mass="31349">MKFGITMFTTDYSISPSELAVAAEERDFESLWLPEHSHIPIPRVSPWPGGGELPKMYYDVMDPFVSLASAASVTKKIKLATGICLVVQRDPIQVAKEIATLDQISKGRFLFGVGGGWNAEEMANHGTTDFKNRFKLLDERLQAMRAIWTEAKPKFYGDYVKFGPMMTWPKPVQKPHPPIIVGGGFPHGAKRAIAYGDGWMPIGGRMDVAELVPRFRQMAAEAGREPDQLPITSFGLQPEEDQIKKTLDAGIDRIIFALPPELPKVVIPILDDLANIATQYRN</sequence>
<dbReference type="NCBIfam" id="TIGR03619">
    <property type="entry name" value="F420_Rv2161c"/>
    <property type="match status" value="1"/>
</dbReference>
<keyword evidence="1" id="KW-0285">Flavoprotein</keyword>
<dbReference type="SUPFAM" id="SSF51679">
    <property type="entry name" value="Bacterial luciferase-like"/>
    <property type="match status" value="1"/>
</dbReference>
<dbReference type="InterPro" id="IPR050172">
    <property type="entry name" value="SsuD_RutA_monooxygenase"/>
</dbReference>
<feature type="domain" description="Luciferase-like" evidence="5">
    <location>
        <begin position="18"/>
        <end position="233"/>
    </location>
</feature>
<protein>
    <submittedName>
        <fullName evidence="6">Coenzyme f420-dependent n5,n10-methylene tetrahydromethanopterin reductase and related flavin-dependent oxidoreductases</fullName>
    </submittedName>
</protein>
<dbReference type="EMBL" id="GU474858">
    <property type="protein sequence ID" value="ADI17245.1"/>
    <property type="molecule type" value="Genomic_DNA"/>
</dbReference>
<evidence type="ECO:0000256" key="4">
    <source>
        <dbReference type="ARBA" id="ARBA00023033"/>
    </source>
</evidence>
<dbReference type="Gene3D" id="3.20.20.30">
    <property type="entry name" value="Luciferase-like domain"/>
    <property type="match status" value="1"/>
</dbReference>
<dbReference type="PANTHER" id="PTHR42847:SF4">
    <property type="entry name" value="ALKANESULFONATE MONOOXYGENASE-RELATED"/>
    <property type="match status" value="1"/>
</dbReference>
<name>E0XS54_9PROT</name>
<dbReference type="GO" id="GO:0008726">
    <property type="term" value="F:alkanesulfonate monooxygenase activity"/>
    <property type="evidence" value="ECO:0007669"/>
    <property type="project" value="TreeGrafter"/>
</dbReference>
<organism evidence="6">
    <name type="scientific">uncultured alpha proteobacterium HF0070_14E07</name>
    <dbReference type="NCBI Taxonomy" id="710804"/>
    <lineage>
        <taxon>Bacteria</taxon>
        <taxon>Pseudomonadati</taxon>
        <taxon>Pseudomonadota</taxon>
        <taxon>Alphaproteobacteria</taxon>
        <taxon>environmental samples</taxon>
    </lineage>
</organism>
<evidence type="ECO:0000256" key="2">
    <source>
        <dbReference type="ARBA" id="ARBA00022643"/>
    </source>
</evidence>
<dbReference type="InterPro" id="IPR019921">
    <property type="entry name" value="Lucif-like_OxRdtase_Rv2161c"/>
</dbReference>
<dbReference type="InterPro" id="IPR011251">
    <property type="entry name" value="Luciferase-like_dom"/>
</dbReference>